<gene>
    <name evidence="2" type="ORF">CEUTPL_LOCUS12615</name>
</gene>
<reference evidence="2" key="1">
    <citation type="submission" date="2022-01" db="EMBL/GenBank/DDBJ databases">
        <authorList>
            <person name="King R."/>
        </authorList>
    </citation>
    <scope>NUCLEOTIDE SEQUENCE</scope>
</reference>
<accession>A0A9N9N005</accession>
<name>A0A9N9N005_9CUCU</name>
<evidence type="ECO:0000313" key="3">
    <source>
        <dbReference type="Proteomes" id="UP001152799"/>
    </source>
</evidence>
<keyword evidence="3" id="KW-1185">Reference proteome</keyword>
<dbReference type="AlphaFoldDB" id="A0A9N9N005"/>
<evidence type="ECO:0000313" key="2">
    <source>
        <dbReference type="EMBL" id="CAG9772195.1"/>
    </source>
</evidence>
<dbReference type="Proteomes" id="UP001152799">
    <property type="component" value="Chromosome 8"/>
</dbReference>
<dbReference type="EMBL" id="OU892284">
    <property type="protein sequence ID" value="CAG9772195.1"/>
    <property type="molecule type" value="Genomic_DNA"/>
</dbReference>
<organism evidence="2 3">
    <name type="scientific">Ceutorhynchus assimilis</name>
    <name type="common">cabbage seed weevil</name>
    <dbReference type="NCBI Taxonomy" id="467358"/>
    <lineage>
        <taxon>Eukaryota</taxon>
        <taxon>Metazoa</taxon>
        <taxon>Ecdysozoa</taxon>
        <taxon>Arthropoda</taxon>
        <taxon>Hexapoda</taxon>
        <taxon>Insecta</taxon>
        <taxon>Pterygota</taxon>
        <taxon>Neoptera</taxon>
        <taxon>Endopterygota</taxon>
        <taxon>Coleoptera</taxon>
        <taxon>Polyphaga</taxon>
        <taxon>Cucujiformia</taxon>
        <taxon>Curculionidae</taxon>
        <taxon>Ceutorhynchinae</taxon>
        <taxon>Ceutorhynchus</taxon>
    </lineage>
</organism>
<feature type="region of interest" description="Disordered" evidence="1">
    <location>
        <begin position="1"/>
        <end position="42"/>
    </location>
</feature>
<feature type="compositionally biased region" description="Basic and acidic residues" evidence="1">
    <location>
        <begin position="28"/>
        <end position="42"/>
    </location>
</feature>
<protein>
    <submittedName>
        <fullName evidence="2">Uncharacterized protein</fullName>
    </submittedName>
</protein>
<proteinExistence type="predicted"/>
<evidence type="ECO:0000256" key="1">
    <source>
        <dbReference type="SAM" id="MobiDB-lite"/>
    </source>
</evidence>
<sequence>MSKKSRRTISNSNQEKKITKAVGHSKQSKIETKVHDKNSNMKKIDKMDNSILSKLKAKSRRNKSKVKTISKVFGDNSILSRFPKIVNHSILGKIEAKVLEKNMDVNLRDSLLAWNFNKKVNAHLEAHEKKLLEKGIKLTRKKVEQEIERIMRNEITMMKAPQK</sequence>